<evidence type="ECO:0000313" key="7">
    <source>
        <dbReference type="Proteomes" id="UP000187406"/>
    </source>
</evidence>
<dbReference type="EMBL" id="BDDD01000686">
    <property type="protein sequence ID" value="GAV69099.1"/>
    <property type="molecule type" value="Genomic_DNA"/>
</dbReference>
<feature type="chain" id="PRO_5012614228" description="Non-specific lipid-transfer protein" evidence="4">
    <location>
        <begin position="26"/>
        <end position="133"/>
    </location>
</feature>
<dbReference type="InterPro" id="IPR000528">
    <property type="entry name" value="Plant_nsLTP"/>
</dbReference>
<dbReference type="FunCoup" id="A0A1Q3BMJ2">
    <property type="interactions" value="36"/>
</dbReference>
<dbReference type="AlphaFoldDB" id="A0A1Q3BMJ2"/>
<evidence type="ECO:0000259" key="5">
    <source>
        <dbReference type="SMART" id="SM00499"/>
    </source>
</evidence>
<reference evidence="7" key="1">
    <citation type="submission" date="2016-04" db="EMBL/GenBank/DDBJ databases">
        <title>Cephalotus genome sequencing.</title>
        <authorList>
            <person name="Fukushima K."/>
            <person name="Hasebe M."/>
            <person name="Fang X."/>
        </authorList>
    </citation>
    <scope>NUCLEOTIDE SEQUENCE [LARGE SCALE GENOMIC DNA]</scope>
    <source>
        <strain evidence="7">cv. St1</strain>
    </source>
</reference>
<dbReference type="Gene3D" id="1.10.110.10">
    <property type="entry name" value="Plant lipid-transfer and hydrophobic proteins"/>
    <property type="match status" value="1"/>
</dbReference>
<comment type="similarity">
    <text evidence="1 3">Belongs to the plant LTP family.</text>
</comment>
<dbReference type="OrthoDB" id="1920459at2759"/>
<dbReference type="CDD" id="cd01960">
    <property type="entry name" value="nsLTP1"/>
    <property type="match status" value="1"/>
</dbReference>
<dbReference type="PRINTS" id="PR00382">
    <property type="entry name" value="LIPIDTRNSFER"/>
</dbReference>
<dbReference type="InParanoid" id="A0A1Q3BMJ2"/>
<evidence type="ECO:0000256" key="3">
    <source>
        <dbReference type="RuleBase" id="RU000628"/>
    </source>
</evidence>
<organism evidence="6 7">
    <name type="scientific">Cephalotus follicularis</name>
    <name type="common">Albany pitcher plant</name>
    <dbReference type="NCBI Taxonomy" id="3775"/>
    <lineage>
        <taxon>Eukaryota</taxon>
        <taxon>Viridiplantae</taxon>
        <taxon>Streptophyta</taxon>
        <taxon>Embryophyta</taxon>
        <taxon>Tracheophyta</taxon>
        <taxon>Spermatophyta</taxon>
        <taxon>Magnoliopsida</taxon>
        <taxon>eudicotyledons</taxon>
        <taxon>Gunneridae</taxon>
        <taxon>Pentapetalae</taxon>
        <taxon>rosids</taxon>
        <taxon>fabids</taxon>
        <taxon>Oxalidales</taxon>
        <taxon>Cephalotaceae</taxon>
        <taxon>Cephalotus</taxon>
    </lineage>
</organism>
<sequence length="133" mass="13557">SVTMNSSSIAAVVLVLLLCGPVSEGAISCSDVLKDLSPCVKYLQNGSGMPPAACCTGASTLASAATTSADKKTACGCIKAAAQQLNPNAQLAQALPGNCGITLPFTVSPNVDCSKCLSIYTFAFNFTVYHLFL</sequence>
<evidence type="ECO:0000256" key="4">
    <source>
        <dbReference type="SAM" id="SignalP"/>
    </source>
</evidence>
<keyword evidence="3" id="KW-0446">Lipid-binding</keyword>
<proteinExistence type="inferred from homology"/>
<evidence type="ECO:0000313" key="6">
    <source>
        <dbReference type="EMBL" id="GAV69099.1"/>
    </source>
</evidence>
<feature type="signal peptide" evidence="4">
    <location>
        <begin position="1"/>
        <end position="25"/>
    </location>
</feature>
<evidence type="ECO:0000256" key="2">
    <source>
        <dbReference type="ARBA" id="ARBA00023157"/>
    </source>
</evidence>
<dbReference type="InterPro" id="IPR016140">
    <property type="entry name" value="Bifunc_inhib/LTP/seed_store"/>
</dbReference>
<keyword evidence="4" id="KW-0732">Signal</keyword>
<feature type="domain" description="Bifunctional inhibitor/plant lipid transfer protein/seed storage helical" evidence="5">
    <location>
        <begin position="29"/>
        <end position="113"/>
    </location>
</feature>
<dbReference type="SUPFAM" id="SSF47699">
    <property type="entry name" value="Bifunctional inhibitor/lipid-transfer protein/seed storage 2S albumin"/>
    <property type="match status" value="1"/>
</dbReference>
<gene>
    <name evidence="6" type="ORF">CFOL_v3_12600</name>
</gene>
<name>A0A1Q3BMJ2_CEPFO</name>
<keyword evidence="7" id="KW-1185">Reference proteome</keyword>
<comment type="caution">
    <text evidence="6">The sequence shown here is derived from an EMBL/GenBank/DDBJ whole genome shotgun (WGS) entry which is preliminary data.</text>
</comment>
<comment type="function">
    <text evidence="3">Plant non-specific lipid-transfer proteins transfer phospholipids as well as galactolipids across membranes. May play a role in wax or cutin deposition in the cell walls of expanding epidermal cells and certain secretory tissues.</text>
</comment>
<keyword evidence="3" id="KW-0813">Transport</keyword>
<accession>A0A1Q3BMJ2</accession>
<dbReference type="Pfam" id="PF00234">
    <property type="entry name" value="Tryp_alpha_amyl"/>
    <property type="match status" value="1"/>
</dbReference>
<dbReference type="STRING" id="3775.A0A1Q3BMJ2"/>
<dbReference type="GO" id="GO:0006869">
    <property type="term" value="P:lipid transport"/>
    <property type="evidence" value="ECO:0007669"/>
    <property type="project" value="InterPro"/>
</dbReference>
<dbReference type="Proteomes" id="UP000187406">
    <property type="component" value="Unassembled WGS sequence"/>
</dbReference>
<dbReference type="InterPro" id="IPR036312">
    <property type="entry name" value="Bifun_inhib/LTP/seed_sf"/>
</dbReference>
<keyword evidence="2" id="KW-1015">Disulfide bond</keyword>
<dbReference type="PANTHER" id="PTHR33076">
    <property type="entry name" value="NON-SPECIFIC LIPID-TRANSFER PROTEIN 2-RELATED"/>
    <property type="match status" value="1"/>
</dbReference>
<feature type="non-terminal residue" evidence="6">
    <location>
        <position position="1"/>
    </location>
</feature>
<protein>
    <recommendedName>
        <fullName evidence="3">Non-specific lipid-transfer protein</fullName>
    </recommendedName>
</protein>
<evidence type="ECO:0000256" key="1">
    <source>
        <dbReference type="ARBA" id="ARBA00009748"/>
    </source>
</evidence>
<dbReference type="GO" id="GO:0008289">
    <property type="term" value="F:lipid binding"/>
    <property type="evidence" value="ECO:0007669"/>
    <property type="project" value="UniProtKB-KW"/>
</dbReference>
<dbReference type="SMART" id="SM00499">
    <property type="entry name" value="AAI"/>
    <property type="match status" value="1"/>
</dbReference>